<keyword evidence="3" id="KW-1185">Reference proteome</keyword>
<comment type="caution">
    <text evidence="2">The sequence shown here is derived from an EMBL/GenBank/DDBJ whole genome shotgun (WGS) entry which is preliminary data.</text>
</comment>
<organism evidence="2 3">
    <name type="scientific">Halocaridina rubra</name>
    <name type="common">Hawaiian red shrimp</name>
    <dbReference type="NCBI Taxonomy" id="373956"/>
    <lineage>
        <taxon>Eukaryota</taxon>
        <taxon>Metazoa</taxon>
        <taxon>Ecdysozoa</taxon>
        <taxon>Arthropoda</taxon>
        <taxon>Crustacea</taxon>
        <taxon>Multicrustacea</taxon>
        <taxon>Malacostraca</taxon>
        <taxon>Eumalacostraca</taxon>
        <taxon>Eucarida</taxon>
        <taxon>Decapoda</taxon>
        <taxon>Pleocyemata</taxon>
        <taxon>Caridea</taxon>
        <taxon>Atyoidea</taxon>
        <taxon>Atyidae</taxon>
        <taxon>Halocaridina</taxon>
    </lineage>
</organism>
<name>A0AAN8X187_HALRR</name>
<reference evidence="2 3" key="1">
    <citation type="submission" date="2023-11" db="EMBL/GenBank/DDBJ databases">
        <title>Halocaridina rubra genome assembly.</title>
        <authorList>
            <person name="Smith C."/>
        </authorList>
    </citation>
    <scope>NUCLEOTIDE SEQUENCE [LARGE SCALE GENOMIC DNA]</scope>
    <source>
        <strain evidence="2">EP-1</strain>
        <tissue evidence="2">Whole</tissue>
    </source>
</reference>
<evidence type="ECO:0000259" key="1">
    <source>
        <dbReference type="PROSITE" id="PS00028"/>
    </source>
</evidence>
<dbReference type="AlphaFoldDB" id="A0AAN8X187"/>
<proteinExistence type="predicted"/>
<feature type="non-terminal residue" evidence="2">
    <location>
        <position position="1"/>
    </location>
</feature>
<dbReference type="Proteomes" id="UP001381693">
    <property type="component" value="Unassembled WGS sequence"/>
</dbReference>
<evidence type="ECO:0000313" key="3">
    <source>
        <dbReference type="Proteomes" id="UP001381693"/>
    </source>
</evidence>
<accession>A0AAN8X187</accession>
<dbReference type="InterPro" id="IPR013087">
    <property type="entry name" value="Znf_C2H2_type"/>
</dbReference>
<sequence>IKVLHCLINLQKTEFLMDSFICGGCSNTFYALHDFIIHKEVCHREVIEPVKNYKDHSKLSLVRIYPTTAPTVGAEKISQLFATSESSSTAGRYCIDNDGHLQKSWKTSDIGMASIMTSSLENMTWRDQLLCNMETFTTKSCISPTVNVFCNTKTDFLVKKVDVREKGEKTIEIFESGNRNILLGQLVLEEFTLEDNPKDFVHIEISEKANCDEGLVMSPFVTKCYKNIRESEFLIKRSDSVSDRKVIFQYDKNHTDVTKDKHIVSSVSPMKMSSVNKKYTEKVDTSAKANVDQNFLLNTNCRTDDNLNKNLVNIQNSSDIKNGKNHHHTKCSSFAIRENFIMNIRENKIEASQNENNMSSELFLEGTKDRRNKEVEKCVILDEDSVVDQQAASEGGCQVVPNEDEEIALVNSNFVSSSNEWKEVTHASAPGLYTLLLNADNTFTLVAGGKKFVSLGKLILQVVLFMIPYSIRYSEYRYNTWCT</sequence>
<dbReference type="PROSITE" id="PS00028">
    <property type="entry name" value="ZINC_FINGER_C2H2_1"/>
    <property type="match status" value="1"/>
</dbReference>
<evidence type="ECO:0000313" key="2">
    <source>
        <dbReference type="EMBL" id="KAK7076110.1"/>
    </source>
</evidence>
<gene>
    <name evidence="2" type="ORF">SK128_008259</name>
</gene>
<feature type="domain" description="C2H2-type" evidence="1">
    <location>
        <begin position="22"/>
        <end position="43"/>
    </location>
</feature>
<protein>
    <recommendedName>
        <fullName evidence="1">C2H2-type domain-containing protein</fullName>
    </recommendedName>
</protein>
<dbReference type="EMBL" id="JAXCGZ010009846">
    <property type="protein sequence ID" value="KAK7076110.1"/>
    <property type="molecule type" value="Genomic_DNA"/>
</dbReference>